<organism evidence="1 2">
    <name type="scientific">Paxillus involutus ATCC 200175</name>
    <dbReference type="NCBI Taxonomy" id="664439"/>
    <lineage>
        <taxon>Eukaryota</taxon>
        <taxon>Fungi</taxon>
        <taxon>Dikarya</taxon>
        <taxon>Basidiomycota</taxon>
        <taxon>Agaricomycotina</taxon>
        <taxon>Agaricomycetes</taxon>
        <taxon>Agaricomycetidae</taxon>
        <taxon>Boletales</taxon>
        <taxon>Paxilineae</taxon>
        <taxon>Paxillaceae</taxon>
        <taxon>Paxillus</taxon>
    </lineage>
</organism>
<dbReference type="OrthoDB" id="2590241at2759"/>
<evidence type="ECO:0000313" key="2">
    <source>
        <dbReference type="Proteomes" id="UP000053647"/>
    </source>
</evidence>
<sequence>MTRYPGGVFGACCHEGGHAPISSIHYLSEGPCAPMFVNCGVIQEILDKDPAEYDLLASFLEPVVTSPLEGEEPVHRYYRTPEGDRPLVYVGETWVKKVAHKDEYKIAQITGPNS</sequence>
<dbReference type="HOGENOM" id="CLU_2121806_0_0_1"/>
<name>A0A0C9U7G0_PAXIN</name>
<dbReference type="AlphaFoldDB" id="A0A0C9U7G0"/>
<proteinExistence type="predicted"/>
<accession>A0A0C9U7G0</accession>
<reference evidence="2" key="2">
    <citation type="submission" date="2015-01" db="EMBL/GenBank/DDBJ databases">
        <title>Evolutionary Origins and Diversification of the Mycorrhizal Mutualists.</title>
        <authorList>
            <consortium name="DOE Joint Genome Institute"/>
            <consortium name="Mycorrhizal Genomics Consortium"/>
            <person name="Kohler A."/>
            <person name="Kuo A."/>
            <person name="Nagy L.G."/>
            <person name="Floudas D."/>
            <person name="Copeland A."/>
            <person name="Barry K.W."/>
            <person name="Cichocki N."/>
            <person name="Veneault-Fourrey C."/>
            <person name="LaButti K."/>
            <person name="Lindquist E.A."/>
            <person name="Lipzen A."/>
            <person name="Lundell T."/>
            <person name="Morin E."/>
            <person name="Murat C."/>
            <person name="Riley R."/>
            <person name="Ohm R."/>
            <person name="Sun H."/>
            <person name="Tunlid A."/>
            <person name="Henrissat B."/>
            <person name="Grigoriev I.V."/>
            <person name="Hibbett D.S."/>
            <person name="Martin F."/>
        </authorList>
    </citation>
    <scope>NUCLEOTIDE SEQUENCE [LARGE SCALE GENOMIC DNA]</scope>
    <source>
        <strain evidence="2">ATCC 200175</strain>
    </source>
</reference>
<protein>
    <submittedName>
        <fullName evidence="1">Uncharacterized protein</fullName>
    </submittedName>
</protein>
<gene>
    <name evidence="1" type="ORF">PAXINDRAFT_11996</name>
</gene>
<reference evidence="1 2" key="1">
    <citation type="submission" date="2014-06" db="EMBL/GenBank/DDBJ databases">
        <authorList>
            <consortium name="DOE Joint Genome Institute"/>
            <person name="Kuo A."/>
            <person name="Kohler A."/>
            <person name="Nagy L.G."/>
            <person name="Floudas D."/>
            <person name="Copeland A."/>
            <person name="Barry K.W."/>
            <person name="Cichocki N."/>
            <person name="Veneault-Fourrey C."/>
            <person name="LaButti K."/>
            <person name="Lindquist E.A."/>
            <person name="Lipzen A."/>
            <person name="Lundell T."/>
            <person name="Morin E."/>
            <person name="Murat C."/>
            <person name="Sun H."/>
            <person name="Tunlid A."/>
            <person name="Henrissat B."/>
            <person name="Grigoriev I.V."/>
            <person name="Hibbett D.S."/>
            <person name="Martin F."/>
            <person name="Nordberg H.P."/>
            <person name="Cantor M.N."/>
            <person name="Hua S.X."/>
        </authorList>
    </citation>
    <scope>NUCLEOTIDE SEQUENCE [LARGE SCALE GENOMIC DNA]</scope>
    <source>
        <strain evidence="1 2">ATCC 200175</strain>
    </source>
</reference>
<dbReference type="EMBL" id="KN819338">
    <property type="protein sequence ID" value="KIJ15076.1"/>
    <property type="molecule type" value="Genomic_DNA"/>
</dbReference>
<evidence type="ECO:0000313" key="1">
    <source>
        <dbReference type="EMBL" id="KIJ15076.1"/>
    </source>
</evidence>
<dbReference type="Proteomes" id="UP000053647">
    <property type="component" value="Unassembled WGS sequence"/>
</dbReference>
<keyword evidence="2" id="KW-1185">Reference proteome</keyword>